<name>A0ACC6P9J2_9BACL</name>
<dbReference type="Proteomes" id="UP001380953">
    <property type="component" value="Unassembled WGS sequence"/>
</dbReference>
<accession>A0ACC6P9J2</accession>
<protein>
    <submittedName>
        <fullName evidence="1">Alpha/beta hydrolase</fullName>
    </submittedName>
</protein>
<evidence type="ECO:0000313" key="2">
    <source>
        <dbReference type="Proteomes" id="UP001380953"/>
    </source>
</evidence>
<gene>
    <name evidence="1" type="ORF">WKI47_06370</name>
</gene>
<dbReference type="EMBL" id="JBBKAR010000019">
    <property type="protein sequence ID" value="MEJ8303539.1"/>
    <property type="molecule type" value="Genomic_DNA"/>
</dbReference>
<reference evidence="1" key="1">
    <citation type="submission" date="2024-03" db="EMBL/GenBank/DDBJ databases">
        <title>Whole genome sequecning of epiphytes from Marcgravia umbellata leaves.</title>
        <authorList>
            <person name="Kumar G."/>
            <person name="Savka M.A."/>
        </authorList>
    </citation>
    <scope>NUCLEOTIDE SEQUENCE</scope>
    <source>
        <strain evidence="1">RIT_BL5</strain>
    </source>
</reference>
<organism evidence="1 2">
    <name type="scientific">Saccharibacillus sacchari</name>
    <dbReference type="NCBI Taxonomy" id="456493"/>
    <lineage>
        <taxon>Bacteria</taxon>
        <taxon>Bacillati</taxon>
        <taxon>Bacillota</taxon>
        <taxon>Bacilli</taxon>
        <taxon>Bacillales</taxon>
        <taxon>Paenibacillaceae</taxon>
        <taxon>Saccharibacillus</taxon>
    </lineage>
</organism>
<keyword evidence="2" id="KW-1185">Reference proteome</keyword>
<proteinExistence type="predicted"/>
<evidence type="ECO:0000313" key="1">
    <source>
        <dbReference type="EMBL" id="MEJ8303539.1"/>
    </source>
</evidence>
<sequence>MKFRTYGDPTLPAILLIHGATWAGAYLLQAERLQHRYHVILPILDGHGGEPTIYASSERSADDLLAYIDERHAGKIFALCGVSLGGQIVAELLSRRERIADFAITDGSCWIPQPQMLRYARPLLPLHWALERTGLPGRLGNRGIAPEHRMPEPMLRLYLQQIKTFRRRTSLAIFDSYFAYALKDSIRNCKTRVLCFYAGKEHKAIRESARLLCSLVPRSECAELPGYVHGELSVHRPDEWIERAEDFWSASEIAL</sequence>
<keyword evidence="1" id="KW-0378">Hydrolase</keyword>
<comment type="caution">
    <text evidence="1">The sequence shown here is derived from an EMBL/GenBank/DDBJ whole genome shotgun (WGS) entry which is preliminary data.</text>
</comment>